<feature type="region of interest" description="Disordered" evidence="1">
    <location>
        <begin position="151"/>
        <end position="261"/>
    </location>
</feature>
<evidence type="ECO:0000313" key="4">
    <source>
        <dbReference type="Proteomes" id="UP000198418"/>
    </source>
</evidence>
<keyword evidence="2" id="KW-0472">Membrane</keyword>
<organism evidence="3 4">
    <name type="scientific">Rhodoblastus acidophilus</name>
    <name type="common">Rhodopseudomonas acidophila</name>
    <dbReference type="NCBI Taxonomy" id="1074"/>
    <lineage>
        <taxon>Bacteria</taxon>
        <taxon>Pseudomonadati</taxon>
        <taxon>Pseudomonadota</taxon>
        <taxon>Alphaproteobacteria</taxon>
        <taxon>Hyphomicrobiales</taxon>
        <taxon>Rhodoblastaceae</taxon>
        <taxon>Rhodoblastus</taxon>
    </lineage>
</organism>
<proteinExistence type="predicted"/>
<dbReference type="RefSeq" id="WP_141098355.1">
    <property type="nucleotide sequence ID" value="NZ_FYDG01000001.1"/>
</dbReference>
<reference evidence="4" key="1">
    <citation type="submission" date="2017-06" db="EMBL/GenBank/DDBJ databases">
        <authorList>
            <person name="Varghese N."/>
            <person name="Submissions S."/>
        </authorList>
    </citation>
    <scope>NUCLEOTIDE SEQUENCE [LARGE SCALE GENOMIC DNA]</scope>
    <source>
        <strain evidence="4">DSM 137</strain>
    </source>
</reference>
<feature type="compositionally biased region" description="Pro residues" evidence="1">
    <location>
        <begin position="96"/>
        <end position="118"/>
    </location>
</feature>
<keyword evidence="4" id="KW-1185">Reference proteome</keyword>
<keyword evidence="2" id="KW-0812">Transmembrane</keyword>
<feature type="compositionally biased region" description="Basic and acidic residues" evidence="1">
    <location>
        <begin position="239"/>
        <end position="255"/>
    </location>
</feature>
<dbReference type="Proteomes" id="UP000198418">
    <property type="component" value="Unassembled WGS sequence"/>
</dbReference>
<dbReference type="AlphaFoldDB" id="A0A212QPF6"/>
<dbReference type="EMBL" id="FYDG01000001">
    <property type="protein sequence ID" value="SNB61315.1"/>
    <property type="molecule type" value="Genomic_DNA"/>
</dbReference>
<evidence type="ECO:0000256" key="1">
    <source>
        <dbReference type="SAM" id="MobiDB-lite"/>
    </source>
</evidence>
<name>A0A212QPF6_RHOAC</name>
<sequence length="305" mass="31634">MRVERTLIALGLVLALAGVIVASNGYIYVNVDRGPPLMVSGVLAFGFGLVLGALGFILRELQAIAADASKAALLLAKGRVAATPAEPAVKPAPARQTPPPPPVPTYAPPPPAPPPLAPFEPVAADPASEQAALAETFVNAAASDLFFPAAEPESKSVAPPPPVLPEDESGKPAAPARPPLSWVVQPASVEPPVEASQPGDWLNRALANGADKVHKAAPPDKLSRPRVPALEPALSSSPRSEDEKADDQPKPDAIGHYEANGAHYTMFSDGSIEAETQHGVYRFGSIEELKHFIEGDEAGDLAAKS</sequence>
<evidence type="ECO:0000313" key="3">
    <source>
        <dbReference type="EMBL" id="SNB61315.1"/>
    </source>
</evidence>
<feature type="region of interest" description="Disordered" evidence="1">
    <location>
        <begin position="85"/>
        <end position="125"/>
    </location>
</feature>
<accession>A0A212QPF6</accession>
<feature type="compositionally biased region" description="Basic and acidic residues" evidence="1">
    <location>
        <begin position="211"/>
        <end position="223"/>
    </location>
</feature>
<keyword evidence="2" id="KW-1133">Transmembrane helix</keyword>
<evidence type="ECO:0000256" key="2">
    <source>
        <dbReference type="SAM" id="Phobius"/>
    </source>
</evidence>
<feature type="transmembrane region" description="Helical" evidence="2">
    <location>
        <begin position="38"/>
        <end position="58"/>
    </location>
</feature>
<gene>
    <name evidence="3" type="ORF">SAMN06265338_1011034</name>
</gene>
<protein>
    <recommendedName>
        <fullName evidence="5">DUF308 domain-containing protein</fullName>
    </recommendedName>
</protein>
<evidence type="ECO:0008006" key="5">
    <source>
        <dbReference type="Google" id="ProtNLM"/>
    </source>
</evidence>